<protein>
    <submittedName>
        <fullName evidence="3">Uncharacterized protein</fullName>
    </submittedName>
</protein>
<feature type="region of interest" description="Disordered" evidence="1">
    <location>
        <begin position="1"/>
        <end position="73"/>
    </location>
</feature>
<feature type="compositionally biased region" description="Low complexity" evidence="1">
    <location>
        <begin position="44"/>
        <end position="56"/>
    </location>
</feature>
<organism evidence="3 4">
    <name type="scientific">Prorocentrum cordatum</name>
    <dbReference type="NCBI Taxonomy" id="2364126"/>
    <lineage>
        <taxon>Eukaryota</taxon>
        <taxon>Sar</taxon>
        <taxon>Alveolata</taxon>
        <taxon>Dinophyceae</taxon>
        <taxon>Prorocentrales</taxon>
        <taxon>Prorocentraceae</taxon>
        <taxon>Prorocentrum</taxon>
    </lineage>
</organism>
<evidence type="ECO:0000256" key="2">
    <source>
        <dbReference type="SAM" id="Phobius"/>
    </source>
</evidence>
<dbReference type="Proteomes" id="UP001189429">
    <property type="component" value="Unassembled WGS sequence"/>
</dbReference>
<keyword evidence="2" id="KW-1133">Transmembrane helix</keyword>
<evidence type="ECO:0000256" key="1">
    <source>
        <dbReference type="SAM" id="MobiDB-lite"/>
    </source>
</evidence>
<reference evidence="3" key="1">
    <citation type="submission" date="2023-10" db="EMBL/GenBank/DDBJ databases">
        <authorList>
            <person name="Chen Y."/>
            <person name="Shah S."/>
            <person name="Dougan E. K."/>
            <person name="Thang M."/>
            <person name="Chan C."/>
        </authorList>
    </citation>
    <scope>NUCLEOTIDE SEQUENCE [LARGE SCALE GENOMIC DNA]</scope>
</reference>
<accession>A0ABN9TXA6</accession>
<proteinExistence type="predicted"/>
<dbReference type="EMBL" id="CAUYUJ010015192">
    <property type="protein sequence ID" value="CAK0850947.1"/>
    <property type="molecule type" value="Genomic_DNA"/>
</dbReference>
<feature type="compositionally biased region" description="Gly residues" evidence="1">
    <location>
        <begin position="33"/>
        <end position="43"/>
    </location>
</feature>
<keyword evidence="4" id="KW-1185">Reference proteome</keyword>
<evidence type="ECO:0000313" key="4">
    <source>
        <dbReference type="Proteomes" id="UP001189429"/>
    </source>
</evidence>
<evidence type="ECO:0000313" key="3">
    <source>
        <dbReference type="EMBL" id="CAK0850947.1"/>
    </source>
</evidence>
<sequence>MAAPKWRLPKRSADGEAAGAPALGKAEPPPPRQGGGAAAGSGGPSAAAASGQQENAAQDKGDHNDRKRHQGKVKDMVFNKKQAAINVMIKQVLLTTQMVRDLWAAGLDAFFMGADAPEVAAASDCGVTYSHEVRARVLPWQCGSNWQVLALGGEAHTSRFAVALRLEIQILAFGGQVPSRFAAARTVTWHGFYAAHCQFVTWAFFFFLFFRIWCC</sequence>
<name>A0ABN9TXA6_9DINO</name>
<keyword evidence="2" id="KW-0812">Transmembrane</keyword>
<gene>
    <name evidence="3" type="ORF">PCOR1329_LOCUS43224</name>
</gene>
<comment type="caution">
    <text evidence="3">The sequence shown here is derived from an EMBL/GenBank/DDBJ whole genome shotgun (WGS) entry which is preliminary data.</text>
</comment>
<feature type="transmembrane region" description="Helical" evidence="2">
    <location>
        <begin position="193"/>
        <end position="214"/>
    </location>
</feature>
<keyword evidence="2" id="KW-0472">Membrane</keyword>